<proteinExistence type="inferred from homology"/>
<comment type="subcellular location">
    <subcellularLocation>
        <location evidence="6">Cytoplasm</location>
    </subcellularLocation>
</comment>
<evidence type="ECO:0000313" key="10">
    <source>
        <dbReference type="Proteomes" id="UP000268469"/>
    </source>
</evidence>
<dbReference type="InterPro" id="IPR036901">
    <property type="entry name" value="Asp/Orn_carbamoylTrfase_sf"/>
</dbReference>
<evidence type="ECO:0000259" key="8">
    <source>
        <dbReference type="Pfam" id="PF02729"/>
    </source>
</evidence>
<evidence type="ECO:0000256" key="2">
    <source>
        <dbReference type="ARBA" id="ARBA00007805"/>
    </source>
</evidence>
<dbReference type="Pfam" id="PF00185">
    <property type="entry name" value="OTCace"/>
    <property type="match status" value="1"/>
</dbReference>
<comment type="pathway">
    <text evidence="1">Amino-acid biosynthesis; L-arginine biosynthesis; L-arginine from L-ornithine and carbamoyl phosphate: step 1/3.</text>
</comment>
<protein>
    <recommendedName>
        <fullName evidence="3 6">Ornithine carbamoyltransferase</fullName>
        <shortName evidence="6">OTCase</shortName>
        <ecNumber evidence="3 6">2.1.3.3</ecNumber>
    </recommendedName>
</protein>
<dbReference type="InterPro" id="IPR002292">
    <property type="entry name" value="Orn/put_carbamltrans"/>
</dbReference>
<dbReference type="PANTHER" id="PTHR45753">
    <property type="entry name" value="ORNITHINE CARBAMOYLTRANSFERASE, MITOCHONDRIAL"/>
    <property type="match status" value="1"/>
</dbReference>
<feature type="binding site" evidence="6">
    <location>
        <position position="103"/>
    </location>
    <ligand>
        <name>carbamoyl phosphate</name>
        <dbReference type="ChEBI" id="CHEBI:58228"/>
    </ligand>
</feature>
<comment type="similarity">
    <text evidence="2 6">Belongs to the aspartate/ornithine carbamoyltransferase superfamily. OTCase family.</text>
</comment>
<dbReference type="HAMAP" id="MF_01109">
    <property type="entry name" value="OTCase"/>
    <property type="match status" value="1"/>
</dbReference>
<dbReference type="PANTHER" id="PTHR45753:SF3">
    <property type="entry name" value="ORNITHINE TRANSCARBAMYLASE, MITOCHONDRIAL"/>
    <property type="match status" value="1"/>
</dbReference>
<accession>A0A660SDH5</accession>
<feature type="binding site" evidence="6">
    <location>
        <position position="289"/>
    </location>
    <ligand>
        <name>carbamoyl phosphate</name>
        <dbReference type="ChEBI" id="CHEBI:58228"/>
    </ligand>
</feature>
<evidence type="ECO:0000256" key="4">
    <source>
        <dbReference type="ARBA" id="ARBA00022679"/>
    </source>
</evidence>
<dbReference type="InterPro" id="IPR006131">
    <property type="entry name" value="Asp_carbamoyltransf_Asp/Orn-bd"/>
</dbReference>
<evidence type="ECO:0000259" key="7">
    <source>
        <dbReference type="Pfam" id="PF00185"/>
    </source>
</evidence>
<evidence type="ECO:0000256" key="5">
    <source>
        <dbReference type="ARBA" id="ARBA00048772"/>
    </source>
</evidence>
<feature type="domain" description="Aspartate/ornithine carbamoyltransferase carbamoyl-P binding" evidence="8">
    <location>
        <begin position="3"/>
        <end position="143"/>
    </location>
</feature>
<feature type="binding site" evidence="6">
    <location>
        <begin position="130"/>
        <end position="133"/>
    </location>
    <ligand>
        <name>carbamoyl phosphate</name>
        <dbReference type="ChEBI" id="CHEBI:58228"/>
    </ligand>
</feature>
<dbReference type="InterPro" id="IPR006132">
    <property type="entry name" value="Asp/Orn_carbamoyltranf_P-bd"/>
</dbReference>
<comment type="catalytic activity">
    <reaction evidence="5 6">
        <text>carbamoyl phosphate + L-ornithine = L-citrulline + phosphate + H(+)</text>
        <dbReference type="Rhea" id="RHEA:19513"/>
        <dbReference type="ChEBI" id="CHEBI:15378"/>
        <dbReference type="ChEBI" id="CHEBI:43474"/>
        <dbReference type="ChEBI" id="CHEBI:46911"/>
        <dbReference type="ChEBI" id="CHEBI:57743"/>
        <dbReference type="ChEBI" id="CHEBI:58228"/>
        <dbReference type="EC" id="2.1.3.3"/>
    </reaction>
</comment>
<name>A0A660SDH5_UNCW3</name>
<feature type="domain" description="Aspartate/ornithine carbamoyltransferase Asp/Orn-binding" evidence="7">
    <location>
        <begin position="150"/>
        <end position="300"/>
    </location>
</feature>
<dbReference type="GO" id="GO:0005737">
    <property type="term" value="C:cytoplasm"/>
    <property type="evidence" value="ECO:0007669"/>
    <property type="project" value="UniProtKB-SubCell"/>
</dbReference>
<dbReference type="NCBIfam" id="TIGR00658">
    <property type="entry name" value="orni_carb_tr"/>
    <property type="match status" value="1"/>
</dbReference>
<comment type="caution">
    <text evidence="6">Lacks conserved residue(s) required for the propagation of feature annotation.</text>
</comment>
<comment type="caution">
    <text evidence="9">The sequence shown here is derived from an EMBL/GenBank/DDBJ whole genome shotgun (WGS) entry which is preliminary data.</text>
</comment>
<dbReference type="SUPFAM" id="SSF53671">
    <property type="entry name" value="Aspartate/ornithine carbamoyltransferase"/>
    <property type="match status" value="1"/>
</dbReference>
<dbReference type="GO" id="GO:0016597">
    <property type="term" value="F:amino acid binding"/>
    <property type="evidence" value="ECO:0007669"/>
    <property type="project" value="InterPro"/>
</dbReference>
<dbReference type="GO" id="GO:0004585">
    <property type="term" value="F:ornithine carbamoyltransferase activity"/>
    <property type="evidence" value="ECO:0007669"/>
    <property type="project" value="UniProtKB-UniRule"/>
</dbReference>
<gene>
    <name evidence="9" type="primary">argF</name>
    <name evidence="9" type="ORF">DRP53_10405</name>
</gene>
<dbReference type="GO" id="GO:0019240">
    <property type="term" value="P:citrulline biosynthetic process"/>
    <property type="evidence" value="ECO:0007669"/>
    <property type="project" value="TreeGrafter"/>
</dbReference>
<feature type="binding site" evidence="6">
    <location>
        <begin position="261"/>
        <end position="262"/>
    </location>
    <ligand>
        <name>carbamoyl phosphate</name>
        <dbReference type="ChEBI" id="CHEBI:58228"/>
    </ligand>
</feature>
<evidence type="ECO:0000256" key="3">
    <source>
        <dbReference type="ARBA" id="ARBA00013007"/>
    </source>
</evidence>
<feature type="binding site" evidence="6">
    <location>
        <begin position="225"/>
        <end position="226"/>
    </location>
    <ligand>
        <name>L-ornithine</name>
        <dbReference type="ChEBI" id="CHEBI:46911"/>
    </ligand>
</feature>
<dbReference type="AlphaFoldDB" id="A0A660SDH5"/>
<sequence length="306" mass="34194">MKRDLISIGDLSREEILAIFRLARELKEKRREGKKHELLPGFILAMIFEKPSLRTRVTFETGIEELGGHGIYLAPADIQLGKRESVGDVARNLSRWVHLIMARTFAHQTIIDLARAATIPVINGLSDEEHPCQVLGDLFTISEKVGDLGGTKIAWVGDGNNVCNSLILGTALLGLELRVATPEGYEPKAEIIKRAEELGRPPRLFHDPEPAVVGADFIYTDVWTSMGREEEAEKRRKVFAPFQVNRDLLAHAPDHCRVMHCLPAHRGEEITDEVIDSKSSIVLDQAENRLHIQKGLMVWLSRPSGP</sequence>
<keyword evidence="6" id="KW-0963">Cytoplasm</keyword>
<feature type="binding site" evidence="6">
    <location>
        <position position="161"/>
    </location>
    <ligand>
        <name>L-ornithine</name>
        <dbReference type="ChEBI" id="CHEBI:46911"/>
    </ligand>
</feature>
<dbReference type="PRINTS" id="PR00100">
    <property type="entry name" value="AOTCASE"/>
</dbReference>
<dbReference type="InterPro" id="IPR006130">
    <property type="entry name" value="Asp/Orn_carbamoylTrfase"/>
</dbReference>
<reference evidence="9 10" key="1">
    <citation type="submission" date="2018-06" db="EMBL/GenBank/DDBJ databases">
        <title>Extensive metabolic versatility and redundancy in microbially diverse, dynamic hydrothermal sediments.</title>
        <authorList>
            <person name="Dombrowski N."/>
            <person name="Teske A."/>
            <person name="Baker B.J."/>
        </authorList>
    </citation>
    <scope>NUCLEOTIDE SEQUENCE [LARGE SCALE GENOMIC DNA]</scope>
    <source>
        <strain evidence="9">B36_G15</strain>
    </source>
</reference>
<dbReference type="GO" id="GO:0042450">
    <property type="term" value="P:L-arginine biosynthetic process via ornithine"/>
    <property type="evidence" value="ECO:0007669"/>
    <property type="project" value="UniProtKB-UniRule"/>
</dbReference>
<dbReference type="NCBIfam" id="NF001986">
    <property type="entry name" value="PRK00779.1"/>
    <property type="match status" value="1"/>
</dbReference>
<dbReference type="Gene3D" id="3.40.50.1370">
    <property type="entry name" value="Aspartate/ornithine carbamoyltransferase"/>
    <property type="match status" value="2"/>
</dbReference>
<evidence type="ECO:0000313" key="9">
    <source>
        <dbReference type="EMBL" id="RKX68602.1"/>
    </source>
</evidence>
<dbReference type="EC" id="2.1.3.3" evidence="3 6"/>
<dbReference type="PRINTS" id="PR00102">
    <property type="entry name" value="OTCASE"/>
</dbReference>
<dbReference type="FunFam" id="3.40.50.1370:FF:000008">
    <property type="entry name" value="Ornithine carbamoyltransferase"/>
    <property type="match status" value="1"/>
</dbReference>
<dbReference type="Proteomes" id="UP000268469">
    <property type="component" value="Unassembled WGS sequence"/>
</dbReference>
<dbReference type="InterPro" id="IPR024904">
    <property type="entry name" value="OTCase_ArgI"/>
</dbReference>
<evidence type="ECO:0000256" key="1">
    <source>
        <dbReference type="ARBA" id="ARBA00004975"/>
    </source>
</evidence>
<dbReference type="Pfam" id="PF02729">
    <property type="entry name" value="OTCace_N"/>
    <property type="match status" value="1"/>
</dbReference>
<keyword evidence="4 6" id="KW-0808">Transferase</keyword>
<organism evidence="9 10">
    <name type="scientific">candidate division WOR-3 bacterium</name>
    <dbReference type="NCBI Taxonomy" id="2052148"/>
    <lineage>
        <taxon>Bacteria</taxon>
        <taxon>Bacteria division WOR-3</taxon>
    </lineage>
</organism>
<feature type="binding site" evidence="6">
    <location>
        <position position="79"/>
    </location>
    <ligand>
        <name>carbamoyl phosphate</name>
        <dbReference type="ChEBI" id="CHEBI:58228"/>
    </ligand>
</feature>
<dbReference type="EMBL" id="QNBE01000146">
    <property type="protein sequence ID" value="RKX68602.1"/>
    <property type="molecule type" value="Genomic_DNA"/>
</dbReference>
<feature type="binding site" evidence="6">
    <location>
        <position position="221"/>
    </location>
    <ligand>
        <name>L-ornithine</name>
        <dbReference type="ChEBI" id="CHEBI:46911"/>
    </ligand>
</feature>
<evidence type="ECO:0000256" key="6">
    <source>
        <dbReference type="HAMAP-Rule" id="MF_01109"/>
    </source>
</evidence>